<evidence type="ECO:0000256" key="1">
    <source>
        <dbReference type="ARBA" id="ARBA00004123"/>
    </source>
</evidence>
<evidence type="ECO:0000313" key="5">
    <source>
        <dbReference type="EMBL" id="JAD86118.1"/>
    </source>
</evidence>
<organism evidence="5">
    <name type="scientific">Arundo donax</name>
    <name type="common">Giant reed</name>
    <name type="synonym">Donax arundinaceus</name>
    <dbReference type="NCBI Taxonomy" id="35708"/>
    <lineage>
        <taxon>Eukaryota</taxon>
        <taxon>Viridiplantae</taxon>
        <taxon>Streptophyta</taxon>
        <taxon>Embryophyta</taxon>
        <taxon>Tracheophyta</taxon>
        <taxon>Spermatophyta</taxon>
        <taxon>Magnoliopsida</taxon>
        <taxon>Liliopsida</taxon>
        <taxon>Poales</taxon>
        <taxon>Poaceae</taxon>
        <taxon>PACMAD clade</taxon>
        <taxon>Arundinoideae</taxon>
        <taxon>Arundineae</taxon>
        <taxon>Arundo</taxon>
    </lineage>
</organism>
<dbReference type="GO" id="GO:0000127">
    <property type="term" value="C:transcription factor TFIIIC complex"/>
    <property type="evidence" value="ECO:0007669"/>
    <property type="project" value="TreeGrafter"/>
</dbReference>
<proteinExistence type="predicted"/>
<reference evidence="5" key="1">
    <citation type="submission" date="2014-09" db="EMBL/GenBank/DDBJ databases">
        <authorList>
            <person name="Magalhaes I.L.F."/>
            <person name="Oliveira U."/>
            <person name="Santos F.R."/>
            <person name="Vidigal T.H.D.A."/>
            <person name="Brescovit A.D."/>
            <person name="Santos A.J."/>
        </authorList>
    </citation>
    <scope>NUCLEOTIDE SEQUENCE</scope>
    <source>
        <tissue evidence="5">Shoot tissue taken approximately 20 cm above the soil surface</tissue>
    </source>
</reference>
<dbReference type="PANTHER" id="PTHR15052:SF2">
    <property type="entry name" value="GENERAL TRANSCRIPTION FACTOR 3C POLYPEPTIDE 2"/>
    <property type="match status" value="1"/>
</dbReference>
<dbReference type="PANTHER" id="PTHR15052">
    <property type="entry name" value="RNA POLYMERASE III TRANSCRIPTION INITIATION FACTOR COMPLEX SUBUNIT"/>
    <property type="match status" value="1"/>
</dbReference>
<sequence>MAAPPEMTEAPPPPESGEEAKCGVEVCLFEESAAGFSRTVRAISELTDGEPERDFPEAEVERLASSVTFLREWRHFSYEPKGVSFTNVPESVSCRDDMRSIILPQFSSASVPQVSESKLSSV</sequence>
<reference evidence="5" key="2">
    <citation type="journal article" date="2015" name="Data Brief">
        <title>Shoot transcriptome of the giant reed, Arundo donax.</title>
        <authorList>
            <person name="Barrero R.A."/>
            <person name="Guerrero F.D."/>
            <person name="Moolhuijzen P."/>
            <person name="Goolsby J.A."/>
            <person name="Tidwell J."/>
            <person name="Bellgard S.E."/>
            <person name="Bellgard M.I."/>
        </authorList>
    </citation>
    <scope>NUCLEOTIDE SEQUENCE</scope>
    <source>
        <tissue evidence="5">Shoot tissue taken approximately 20 cm above the soil surface</tissue>
    </source>
</reference>
<name>A0A0A9DHI5_ARUDO</name>
<dbReference type="GO" id="GO:0005634">
    <property type="term" value="C:nucleus"/>
    <property type="evidence" value="ECO:0007669"/>
    <property type="project" value="UniProtKB-SubCell"/>
</dbReference>
<keyword evidence="2" id="KW-0804">Transcription</keyword>
<comment type="subcellular location">
    <subcellularLocation>
        <location evidence="1">Nucleus</location>
    </subcellularLocation>
</comment>
<protein>
    <submittedName>
        <fullName evidence="5">Uncharacterized protein</fullName>
    </submittedName>
</protein>
<dbReference type="GO" id="GO:0006383">
    <property type="term" value="P:transcription by RNA polymerase III"/>
    <property type="evidence" value="ECO:0007669"/>
    <property type="project" value="TreeGrafter"/>
</dbReference>
<keyword evidence="3" id="KW-0539">Nucleus</keyword>
<dbReference type="InterPro" id="IPR052416">
    <property type="entry name" value="GTF3C_component"/>
</dbReference>
<evidence type="ECO:0000256" key="3">
    <source>
        <dbReference type="ARBA" id="ARBA00023242"/>
    </source>
</evidence>
<feature type="region of interest" description="Disordered" evidence="4">
    <location>
        <begin position="1"/>
        <end position="20"/>
    </location>
</feature>
<evidence type="ECO:0000256" key="4">
    <source>
        <dbReference type="SAM" id="MobiDB-lite"/>
    </source>
</evidence>
<dbReference type="AlphaFoldDB" id="A0A0A9DHI5"/>
<evidence type="ECO:0000256" key="2">
    <source>
        <dbReference type="ARBA" id="ARBA00023163"/>
    </source>
</evidence>
<dbReference type="EMBL" id="GBRH01211777">
    <property type="protein sequence ID" value="JAD86118.1"/>
    <property type="molecule type" value="Transcribed_RNA"/>
</dbReference>
<accession>A0A0A9DHI5</accession>